<evidence type="ECO:0000313" key="4">
    <source>
        <dbReference type="Proteomes" id="UP000501452"/>
    </source>
</evidence>
<keyword evidence="2" id="KW-1133">Transmembrane helix</keyword>
<evidence type="ECO:0000256" key="2">
    <source>
        <dbReference type="SAM" id="Phobius"/>
    </source>
</evidence>
<dbReference type="EMBL" id="CP045120">
    <property type="protein sequence ID" value="QIN85385.1"/>
    <property type="molecule type" value="Genomic_DNA"/>
</dbReference>
<name>A0A6G8QFW1_9ACTN</name>
<proteinExistence type="predicted"/>
<gene>
    <name evidence="3" type="ORF">GBA63_21995</name>
</gene>
<keyword evidence="4" id="KW-1185">Reference proteome</keyword>
<accession>A0A6G8QFW1</accession>
<feature type="transmembrane region" description="Helical" evidence="2">
    <location>
        <begin position="20"/>
        <end position="40"/>
    </location>
</feature>
<sequence>MQGKGLPSRGKGRGRGGRSVGGAVIVLCALVAALVALDYWSNAGAVYRGVEVGGVPLGGKTPQEARRALEERASGAPGEVRLTGPGGGLVLDKEEMGFRPAVAASVGEAYGVGRGAAYPGASTSGWGPPSAPSGYR</sequence>
<evidence type="ECO:0000256" key="1">
    <source>
        <dbReference type="SAM" id="MobiDB-lite"/>
    </source>
</evidence>
<dbReference type="KEGG" id="rub:GBA63_21995"/>
<feature type="compositionally biased region" description="Basic and acidic residues" evidence="1">
    <location>
        <begin position="63"/>
        <end position="73"/>
    </location>
</feature>
<dbReference type="AlphaFoldDB" id="A0A6G8QFW1"/>
<protein>
    <recommendedName>
        <fullName evidence="5">Peptidoglycan binding domain-containing protein</fullName>
    </recommendedName>
</protein>
<dbReference type="Proteomes" id="UP000501452">
    <property type="component" value="Plasmid unnamed1"/>
</dbReference>
<dbReference type="RefSeq" id="WP_166180639.1">
    <property type="nucleotide sequence ID" value="NZ_CP045120.1"/>
</dbReference>
<reference evidence="3 4" key="1">
    <citation type="submission" date="2019-10" db="EMBL/GenBank/DDBJ databases">
        <title>Rubrobacter sp nov SCSIO 52090 isolated from a deep-sea sediment in the South China Sea.</title>
        <authorList>
            <person name="Chen R.W."/>
        </authorList>
    </citation>
    <scope>NUCLEOTIDE SEQUENCE [LARGE SCALE GENOMIC DNA]</scope>
    <source>
        <strain evidence="3 4">SCSIO 52909</strain>
        <plasmid evidence="3 4">unnamed1</plasmid>
    </source>
</reference>
<keyword evidence="3" id="KW-0614">Plasmid</keyword>
<keyword evidence="2" id="KW-0472">Membrane</keyword>
<evidence type="ECO:0000313" key="3">
    <source>
        <dbReference type="EMBL" id="QIN85385.1"/>
    </source>
</evidence>
<feature type="region of interest" description="Disordered" evidence="1">
    <location>
        <begin position="57"/>
        <end position="86"/>
    </location>
</feature>
<organism evidence="3 4">
    <name type="scientific">Rubrobacter tropicus</name>
    <dbReference type="NCBI Taxonomy" id="2653851"/>
    <lineage>
        <taxon>Bacteria</taxon>
        <taxon>Bacillati</taxon>
        <taxon>Actinomycetota</taxon>
        <taxon>Rubrobacteria</taxon>
        <taxon>Rubrobacterales</taxon>
        <taxon>Rubrobacteraceae</taxon>
        <taxon>Rubrobacter</taxon>
    </lineage>
</organism>
<evidence type="ECO:0008006" key="5">
    <source>
        <dbReference type="Google" id="ProtNLM"/>
    </source>
</evidence>
<geneLocation type="plasmid" evidence="3 4">
    <name>unnamed1</name>
</geneLocation>
<keyword evidence="2" id="KW-0812">Transmembrane</keyword>